<dbReference type="InterPro" id="IPR037785">
    <property type="entry name" value="C2_C2CD5"/>
</dbReference>
<proteinExistence type="predicted"/>
<dbReference type="PANTHER" id="PTHR37412">
    <property type="entry name" value="C2 DOMAIN-CONTAINING PROTEIN 5"/>
    <property type="match status" value="1"/>
</dbReference>
<dbReference type="SUPFAM" id="SSF49562">
    <property type="entry name" value="C2 domain (Calcium/lipid-binding domain, CaLB)"/>
    <property type="match status" value="1"/>
</dbReference>
<dbReference type="InterPro" id="IPR056431">
    <property type="entry name" value="C2CD5_YbjQ-rel_dom"/>
</dbReference>
<keyword evidence="14" id="KW-0968">Cytoplasmic vesicle</keyword>
<evidence type="ECO:0000256" key="6">
    <source>
        <dbReference type="ARBA" id="ARBA00022475"/>
    </source>
</evidence>
<keyword evidence="9" id="KW-0106">Calcium</keyword>
<dbReference type="Pfam" id="PF23025">
    <property type="entry name" value="YbjQ_2"/>
    <property type="match status" value="3"/>
</dbReference>
<evidence type="ECO:0000259" key="17">
    <source>
        <dbReference type="PROSITE" id="PS50004"/>
    </source>
</evidence>
<keyword evidence="19" id="KW-1185">Reference proteome</keyword>
<keyword evidence="10" id="KW-0653">Protein transport</keyword>
<dbReference type="GO" id="GO:0030659">
    <property type="term" value="C:cytoplasmic vesicle membrane"/>
    <property type="evidence" value="ECO:0007669"/>
    <property type="project" value="UniProtKB-SubCell"/>
</dbReference>
<dbReference type="GO" id="GO:0008286">
    <property type="term" value="P:insulin receptor signaling pathway"/>
    <property type="evidence" value="ECO:0007669"/>
    <property type="project" value="UniProtKB-ARBA"/>
</dbReference>
<reference evidence="18" key="2">
    <citation type="submission" date="2025-09" db="UniProtKB">
        <authorList>
            <consortium name="Ensembl"/>
        </authorList>
    </citation>
    <scope>IDENTIFICATION</scope>
</reference>
<dbReference type="GO" id="GO:0065002">
    <property type="term" value="P:intracellular protein transmembrane transport"/>
    <property type="evidence" value="ECO:0007669"/>
    <property type="project" value="TreeGrafter"/>
</dbReference>
<evidence type="ECO:0000256" key="8">
    <source>
        <dbReference type="ARBA" id="ARBA00022723"/>
    </source>
</evidence>
<evidence type="ECO:0000256" key="9">
    <source>
        <dbReference type="ARBA" id="ARBA00022837"/>
    </source>
</evidence>
<evidence type="ECO:0000256" key="15">
    <source>
        <dbReference type="ARBA" id="ARBA00068078"/>
    </source>
</evidence>
<accession>A0A674CVV9</accession>
<dbReference type="GO" id="GO:0072659">
    <property type="term" value="P:protein localization to plasma membrane"/>
    <property type="evidence" value="ECO:0007669"/>
    <property type="project" value="TreeGrafter"/>
</dbReference>
<dbReference type="Pfam" id="PF00168">
    <property type="entry name" value="C2"/>
    <property type="match status" value="1"/>
</dbReference>
<name>A0A674CVV9_SALTR</name>
<evidence type="ECO:0000256" key="4">
    <source>
        <dbReference type="ARBA" id="ARBA00004544"/>
    </source>
</evidence>
<dbReference type="GO" id="GO:0005509">
    <property type="term" value="F:calcium ion binding"/>
    <property type="evidence" value="ECO:0007669"/>
    <property type="project" value="TreeGrafter"/>
</dbReference>
<evidence type="ECO:0000256" key="10">
    <source>
        <dbReference type="ARBA" id="ARBA00022927"/>
    </source>
</evidence>
<evidence type="ECO:0000256" key="3">
    <source>
        <dbReference type="ARBA" id="ARBA00004466"/>
    </source>
</evidence>
<keyword evidence="11" id="KW-0446">Lipid-binding</keyword>
<evidence type="ECO:0000256" key="7">
    <source>
        <dbReference type="ARBA" id="ARBA00022490"/>
    </source>
</evidence>
<keyword evidence="13" id="KW-0966">Cell projection</keyword>
<feature type="compositionally biased region" description="Low complexity" evidence="16">
    <location>
        <begin position="252"/>
        <end position="271"/>
    </location>
</feature>
<evidence type="ECO:0000256" key="11">
    <source>
        <dbReference type="ARBA" id="ARBA00023121"/>
    </source>
</evidence>
<dbReference type="InterPro" id="IPR035892">
    <property type="entry name" value="C2_domain_sf"/>
</dbReference>
<dbReference type="GO" id="GO:0005544">
    <property type="term" value="F:calcium-dependent phospholipid binding"/>
    <property type="evidence" value="ECO:0007669"/>
    <property type="project" value="InterPro"/>
</dbReference>
<dbReference type="CDD" id="cd08688">
    <property type="entry name" value="C2_KIAA0528-like"/>
    <property type="match status" value="1"/>
</dbReference>
<evidence type="ECO:0000313" key="18">
    <source>
        <dbReference type="Ensembl" id="ENSSTUP00000087855.1"/>
    </source>
</evidence>
<evidence type="ECO:0000256" key="14">
    <source>
        <dbReference type="ARBA" id="ARBA00023329"/>
    </source>
</evidence>
<reference evidence="18" key="1">
    <citation type="submission" date="2025-08" db="UniProtKB">
        <authorList>
            <consortium name="Ensembl"/>
        </authorList>
    </citation>
    <scope>IDENTIFICATION</scope>
</reference>
<keyword evidence="8" id="KW-0479">Metal-binding</keyword>
<feature type="compositionally biased region" description="Low complexity" evidence="16">
    <location>
        <begin position="315"/>
        <end position="332"/>
    </location>
</feature>
<dbReference type="PROSITE" id="PS50004">
    <property type="entry name" value="C2"/>
    <property type="match status" value="1"/>
</dbReference>
<dbReference type="GO" id="GO:0005886">
    <property type="term" value="C:plasma membrane"/>
    <property type="evidence" value="ECO:0007669"/>
    <property type="project" value="UniProtKB-SubCell"/>
</dbReference>
<evidence type="ECO:0000256" key="2">
    <source>
        <dbReference type="ARBA" id="ARBA00004236"/>
    </source>
</evidence>
<evidence type="ECO:0000256" key="1">
    <source>
        <dbReference type="ARBA" id="ARBA00004156"/>
    </source>
</evidence>
<dbReference type="InterPro" id="IPR057815">
    <property type="entry name" value="C2CD5_C"/>
</dbReference>
<evidence type="ECO:0000256" key="16">
    <source>
        <dbReference type="SAM" id="MobiDB-lite"/>
    </source>
</evidence>
<keyword evidence="12" id="KW-0472">Membrane</keyword>
<dbReference type="FunFam" id="2.60.40.150:FF:000020">
    <property type="entry name" value="C2 calcium dependent domain containing 5"/>
    <property type="match status" value="1"/>
</dbReference>
<feature type="region of interest" description="Disordered" evidence="16">
    <location>
        <begin position="470"/>
        <end position="490"/>
    </location>
</feature>
<keyword evidence="6" id="KW-1003">Cell membrane</keyword>
<gene>
    <name evidence="18" type="primary">C2CD5</name>
    <name evidence="18" type="synonym">LOC115152059</name>
</gene>
<dbReference type="InterPro" id="IPR038983">
    <property type="entry name" value="C2CD5"/>
</dbReference>
<dbReference type="Pfam" id="PF23028">
    <property type="entry name" value="YbjQ_3"/>
    <property type="match status" value="1"/>
</dbReference>
<evidence type="ECO:0000256" key="12">
    <source>
        <dbReference type="ARBA" id="ARBA00023136"/>
    </source>
</evidence>
<dbReference type="GO" id="GO:0090314">
    <property type="term" value="P:positive regulation of protein targeting to membrane"/>
    <property type="evidence" value="ECO:0007669"/>
    <property type="project" value="TreeGrafter"/>
</dbReference>
<dbReference type="InterPro" id="IPR000008">
    <property type="entry name" value="C2_dom"/>
</dbReference>
<organism evidence="18 19">
    <name type="scientific">Salmo trutta</name>
    <name type="common">Brown trout</name>
    <dbReference type="NCBI Taxonomy" id="8032"/>
    <lineage>
        <taxon>Eukaryota</taxon>
        <taxon>Metazoa</taxon>
        <taxon>Chordata</taxon>
        <taxon>Craniata</taxon>
        <taxon>Vertebrata</taxon>
        <taxon>Euteleostomi</taxon>
        <taxon>Actinopterygii</taxon>
        <taxon>Neopterygii</taxon>
        <taxon>Teleostei</taxon>
        <taxon>Protacanthopterygii</taxon>
        <taxon>Salmoniformes</taxon>
        <taxon>Salmonidae</taxon>
        <taxon>Salmoninae</taxon>
        <taxon>Salmo</taxon>
    </lineage>
</organism>
<dbReference type="GeneTree" id="ENSGT00390000000212"/>
<feature type="domain" description="C2" evidence="17">
    <location>
        <begin position="1"/>
        <end position="109"/>
    </location>
</feature>
<dbReference type="GO" id="GO:0001726">
    <property type="term" value="C:ruffle"/>
    <property type="evidence" value="ECO:0007669"/>
    <property type="project" value="UniProtKB-SubCell"/>
</dbReference>
<dbReference type="Proteomes" id="UP000472277">
    <property type="component" value="Chromosome 17"/>
</dbReference>
<dbReference type="GO" id="GO:0005938">
    <property type="term" value="C:cell cortex"/>
    <property type="evidence" value="ECO:0007669"/>
    <property type="project" value="UniProtKB-SubCell"/>
</dbReference>
<evidence type="ECO:0000313" key="19">
    <source>
        <dbReference type="Proteomes" id="UP000472277"/>
    </source>
</evidence>
<dbReference type="Gene3D" id="2.60.40.150">
    <property type="entry name" value="C2 domain"/>
    <property type="match status" value="1"/>
</dbReference>
<keyword evidence="7" id="KW-0963">Cytoplasm</keyword>
<evidence type="ECO:0000256" key="13">
    <source>
        <dbReference type="ARBA" id="ARBA00023273"/>
    </source>
</evidence>
<feature type="region of interest" description="Disordered" evidence="16">
    <location>
        <begin position="246"/>
        <end position="347"/>
    </location>
</feature>
<dbReference type="SMART" id="SM00239">
    <property type="entry name" value="C2"/>
    <property type="match status" value="1"/>
</dbReference>
<dbReference type="Ensembl" id="ENSSTUT00000093489.1">
    <property type="protein sequence ID" value="ENSSTUP00000087855.1"/>
    <property type="gene ID" value="ENSSTUG00000038351.1"/>
</dbReference>
<dbReference type="InterPro" id="IPR056430">
    <property type="entry name" value="C2CD5_YbjQ-like_dom"/>
</dbReference>
<feature type="compositionally biased region" description="Basic and acidic residues" evidence="16">
    <location>
        <begin position="280"/>
        <end position="292"/>
    </location>
</feature>
<evidence type="ECO:0000256" key="5">
    <source>
        <dbReference type="ARBA" id="ARBA00022448"/>
    </source>
</evidence>
<dbReference type="AlphaFoldDB" id="A0A674CVV9"/>
<protein>
    <recommendedName>
        <fullName evidence="15">C2 domain-containing protein 5</fullName>
    </recommendedName>
</protein>
<keyword evidence="5" id="KW-0813">Transport</keyword>
<dbReference type="GO" id="GO:0010828">
    <property type="term" value="P:positive regulation of D-glucose transmembrane transport"/>
    <property type="evidence" value="ECO:0007669"/>
    <property type="project" value="TreeGrafter"/>
</dbReference>
<comment type="subcellular location">
    <subcellularLocation>
        <location evidence="2">Cell membrane</location>
    </subcellularLocation>
    <subcellularLocation>
        <location evidence="3">Cell projection</location>
        <location evidence="3">Ruffle</location>
    </subcellularLocation>
    <subcellularLocation>
        <location evidence="4">Cytoplasm</location>
        <location evidence="4">Cell cortex</location>
    </subcellularLocation>
    <subcellularLocation>
        <location evidence="1">Cytoplasmic vesicle membrane</location>
    </subcellularLocation>
</comment>
<dbReference type="PANTHER" id="PTHR37412:SF2">
    <property type="entry name" value="C2 DOMAIN-CONTAINING PROTEIN 5"/>
    <property type="match status" value="1"/>
</dbReference>
<dbReference type="Pfam" id="PF23128">
    <property type="entry name" value="YbjQ_4"/>
    <property type="match status" value="1"/>
</dbReference>
<dbReference type="GO" id="GO:0031340">
    <property type="term" value="P:positive regulation of vesicle fusion"/>
    <property type="evidence" value="ECO:0007669"/>
    <property type="project" value="TreeGrafter"/>
</dbReference>
<sequence length="1091" mass="119712">MPGKLKAKIVAGRHLPVMDRASDLTDAFVEVKFGNTTFKTDVFPKSLNPQWNSEWFKFEVDDEDLQDEPLQITVLDHDTYSANDAIGKVYIDIDPLLSCEAATVISGWFPIYDTIHGIRGEINVLVKVDLFSDLNRFRQSSCGVKFFCTTSIPRCYRVALVHGFVEELVVNEDPEYQWIDRIRTPRASNEARQRLISLMSGELQRKIGLKVLEMGGNAVVGYLQCFDLEGESGLVVRAIGTACTLDKLSPGTAPNTTTHTNTHTLPNTAPASNACNSPSKDSKEPVFSEDPPHPLSGPPTPLRTLPSSSPPFSPSKPCSRQSSSSDTDLSLTPRIGMGSGGSVGKEAGPLKTLLRQHTQSALEQREFPIFTLTCFPPGFLVHVGGVVSTRSVKLLDRIHNPDEPETRDAWWEEIRQEIKSHAKALGCHAVVGYSESTSICEEVCILSASGTAAMLNPRFMREGCLDTGGSDHRLSRQPHPGMVGSERGEGEVGSTWLGFEDASPPSCGFAHIPYDEFNMPFPAQLTYCYHCRRQKVPDVLFTTIDLPAEAEVTGKGCLIQARLCRTKKKAQGEVNATSISNLLPFMEYELHTQLMNKLKLRSMNALFGLRIQISVGENMLLGLASATGVYLSALPAPGGIQIAGKTPSDLSYDQHISTMQKRIDDTIAKNKELYNIHPPKLFTLDPEAFTGLNTECIEEVVGSPIPDRQRSSRLFRSTSESSDELSELDLSHGKKDAFVLEIDDTDAVEDIQSLLTDAPIPAGFYSCNTEVMPGIHNWTSGLQMFTSVRVYRLSNANLTNQGLNKIFTDLCENLLKSLYFKLRSMIPCCLCHLNFTVAVPEEELIQVAVTAVAMSFDKETQQAADKALTRGSGENEEQLQFSMELCGESTISNNQPTAKPSAPSVDYGSFADRCSTWLELLRLKAHTIRRGSVKTISSSERCSPLPEGRSRSLRSTRSLPCGAPVTVVKMTPLSFLPGTRIVKYLGIINMFFIRETTSLREEGGVSGFLHSFIAEVFAMVRAHVAALGGNALVSYSMKECVFMENPNKNQAQCLINVSGDAVIFIRESEQEAIPPLLTSRQTSSTGADGTT</sequence>